<evidence type="ECO:0000256" key="2">
    <source>
        <dbReference type="ARBA" id="ARBA00023125"/>
    </source>
</evidence>
<sequence length="267" mass="29410">MAVLLNERQQYIVEKLNQEKRVVVASLAGELGVAPETIRRDLDVLEKEKKLRRVHGGAVLYMQTNNEPLLVQKMNVRAEEKAAIGRKAAEFIKDGDTIMMGAGTTVLQLAKAITGIKSLTIVTNSLAAAEELNNRLENREFDGKVIVLGGTTNPEQKSIVGALTCKMLEAFRFDKLFLACGGVTCGHVSDFNFEECMVSATTVERANQVFLLADSSKIDNESFFKICSLSKVDYIISDGDMPLSWQKQELDTMIQWITATGGENNEG</sequence>
<name>A0ABW8RH15_9BACI</name>
<dbReference type="Pfam" id="PF08220">
    <property type="entry name" value="HTH_DeoR"/>
    <property type="match status" value="1"/>
</dbReference>
<dbReference type="PROSITE" id="PS00894">
    <property type="entry name" value="HTH_DEOR_1"/>
    <property type="match status" value="1"/>
</dbReference>
<feature type="domain" description="HTH deoR-type" evidence="4">
    <location>
        <begin position="5"/>
        <end position="60"/>
    </location>
</feature>
<dbReference type="Pfam" id="PF00455">
    <property type="entry name" value="DeoRC"/>
    <property type="match status" value="1"/>
</dbReference>
<accession>A0ABW8RH15</accession>
<dbReference type="SMART" id="SM00420">
    <property type="entry name" value="HTH_DEOR"/>
    <property type="match status" value="1"/>
</dbReference>
<dbReference type="RefSeq" id="WP_406580499.1">
    <property type="nucleotide sequence ID" value="NZ_JBJHQH010000006.1"/>
</dbReference>
<evidence type="ECO:0000313" key="5">
    <source>
        <dbReference type="EMBL" id="MFK9091887.1"/>
    </source>
</evidence>
<proteinExistence type="predicted"/>
<dbReference type="SUPFAM" id="SSF46785">
    <property type="entry name" value="Winged helix' DNA-binding domain"/>
    <property type="match status" value="1"/>
</dbReference>
<gene>
    <name evidence="5" type="ORF">ACJEBI_10380</name>
</gene>
<keyword evidence="1" id="KW-0805">Transcription regulation</keyword>
<dbReference type="SUPFAM" id="SSF100950">
    <property type="entry name" value="NagB/RpiA/CoA transferase-like"/>
    <property type="match status" value="1"/>
</dbReference>
<dbReference type="InterPro" id="IPR036388">
    <property type="entry name" value="WH-like_DNA-bd_sf"/>
</dbReference>
<dbReference type="InterPro" id="IPR050313">
    <property type="entry name" value="Carb_Metab_HTH_regulators"/>
</dbReference>
<dbReference type="Gene3D" id="3.40.50.1360">
    <property type="match status" value="1"/>
</dbReference>
<dbReference type="EMBL" id="JBJHQH010000006">
    <property type="protein sequence ID" value="MFK9091887.1"/>
    <property type="molecule type" value="Genomic_DNA"/>
</dbReference>
<dbReference type="InterPro" id="IPR014036">
    <property type="entry name" value="DeoR-like_C"/>
</dbReference>
<reference evidence="5 6" key="1">
    <citation type="submission" date="2024-11" db="EMBL/GenBank/DDBJ databases">
        <authorList>
            <person name="Lucas J.A."/>
        </authorList>
    </citation>
    <scope>NUCLEOTIDE SEQUENCE [LARGE SCALE GENOMIC DNA]</scope>
    <source>
        <strain evidence="5 6">Z 5.4</strain>
    </source>
</reference>
<dbReference type="PRINTS" id="PR00037">
    <property type="entry name" value="HTHLACR"/>
</dbReference>
<dbReference type="InterPro" id="IPR001034">
    <property type="entry name" value="DeoR_HTH"/>
</dbReference>
<evidence type="ECO:0000313" key="6">
    <source>
        <dbReference type="Proteomes" id="UP001623041"/>
    </source>
</evidence>
<dbReference type="InterPro" id="IPR018356">
    <property type="entry name" value="Tscrpt_reg_HTH_DeoR_CS"/>
</dbReference>
<dbReference type="Gene3D" id="1.10.10.10">
    <property type="entry name" value="Winged helix-like DNA-binding domain superfamily/Winged helix DNA-binding domain"/>
    <property type="match status" value="1"/>
</dbReference>
<dbReference type="PANTHER" id="PTHR30363:SF44">
    <property type="entry name" value="AGA OPERON TRANSCRIPTIONAL REPRESSOR-RELATED"/>
    <property type="match status" value="1"/>
</dbReference>
<dbReference type="InterPro" id="IPR036390">
    <property type="entry name" value="WH_DNA-bd_sf"/>
</dbReference>
<dbReference type="InterPro" id="IPR037171">
    <property type="entry name" value="NagB/RpiA_transferase-like"/>
</dbReference>
<protein>
    <submittedName>
        <fullName evidence="5">DeoR/GlpR family DNA-binding transcription regulator</fullName>
    </submittedName>
</protein>
<evidence type="ECO:0000256" key="3">
    <source>
        <dbReference type="ARBA" id="ARBA00023163"/>
    </source>
</evidence>
<evidence type="ECO:0000259" key="4">
    <source>
        <dbReference type="PROSITE" id="PS51000"/>
    </source>
</evidence>
<dbReference type="PANTHER" id="PTHR30363">
    <property type="entry name" value="HTH-TYPE TRANSCRIPTIONAL REGULATOR SRLR-RELATED"/>
    <property type="match status" value="1"/>
</dbReference>
<keyword evidence="2 5" id="KW-0238">DNA-binding</keyword>
<dbReference type="GO" id="GO:0003677">
    <property type="term" value="F:DNA binding"/>
    <property type="evidence" value="ECO:0007669"/>
    <property type="project" value="UniProtKB-KW"/>
</dbReference>
<dbReference type="PROSITE" id="PS51000">
    <property type="entry name" value="HTH_DEOR_2"/>
    <property type="match status" value="1"/>
</dbReference>
<dbReference type="Proteomes" id="UP001623041">
    <property type="component" value="Unassembled WGS sequence"/>
</dbReference>
<organism evidence="5 6">
    <name type="scientific">Bacillus salipaludis</name>
    <dbReference type="NCBI Taxonomy" id="2547811"/>
    <lineage>
        <taxon>Bacteria</taxon>
        <taxon>Bacillati</taxon>
        <taxon>Bacillota</taxon>
        <taxon>Bacilli</taxon>
        <taxon>Bacillales</taxon>
        <taxon>Bacillaceae</taxon>
        <taxon>Bacillus</taxon>
    </lineage>
</organism>
<keyword evidence="6" id="KW-1185">Reference proteome</keyword>
<comment type="caution">
    <text evidence="5">The sequence shown here is derived from an EMBL/GenBank/DDBJ whole genome shotgun (WGS) entry which is preliminary data.</text>
</comment>
<keyword evidence="3" id="KW-0804">Transcription</keyword>
<dbReference type="SMART" id="SM01134">
    <property type="entry name" value="DeoRC"/>
    <property type="match status" value="1"/>
</dbReference>
<evidence type="ECO:0000256" key="1">
    <source>
        <dbReference type="ARBA" id="ARBA00023015"/>
    </source>
</evidence>